<evidence type="ECO:0000256" key="9">
    <source>
        <dbReference type="ARBA" id="ARBA00022679"/>
    </source>
</evidence>
<sequence>MKTLFIGGVKSGKSRLAEAYILKAHIHRTAPDKPYYLATTEFIDEEMSARIAIHQQRRQDHFVTLEEPMQLLATLELCKRPVLVECVSMWLNNMLYHQVPETDILLELETVMKVSCDLVLVHNEVGLGIIPDNALARQFVDVSGKAAQMMAQHCDEVFLCSAGLKIAMK</sequence>
<keyword evidence="18" id="KW-1185">Reference proteome</keyword>
<comment type="catalytic activity">
    <reaction evidence="2 14">
        <text>adenosylcob(III)inamide phosphate + GTP + H(+) = adenosylcob(III)inamide-GDP + diphosphate</text>
        <dbReference type="Rhea" id="RHEA:22712"/>
        <dbReference type="ChEBI" id="CHEBI:15378"/>
        <dbReference type="ChEBI" id="CHEBI:33019"/>
        <dbReference type="ChEBI" id="CHEBI:37565"/>
        <dbReference type="ChEBI" id="CHEBI:58502"/>
        <dbReference type="ChEBI" id="CHEBI:60487"/>
        <dbReference type="EC" id="2.7.7.62"/>
    </reaction>
</comment>
<evidence type="ECO:0000256" key="14">
    <source>
        <dbReference type="PIRNR" id="PIRNR006135"/>
    </source>
</evidence>
<evidence type="ECO:0000256" key="15">
    <source>
        <dbReference type="PIRSR" id="PIRSR006135-1"/>
    </source>
</evidence>
<keyword evidence="8 14" id="KW-0169">Cobalamin biosynthesis</keyword>
<name>A0A1R4H2P0_9GAMM</name>
<evidence type="ECO:0000256" key="7">
    <source>
        <dbReference type="ARBA" id="ARBA00007490"/>
    </source>
</evidence>
<dbReference type="GO" id="GO:0043752">
    <property type="term" value="F:adenosylcobinamide kinase activity"/>
    <property type="evidence" value="ECO:0007669"/>
    <property type="project" value="UniProtKB-EC"/>
</dbReference>
<protein>
    <recommendedName>
        <fullName evidence="14">Bifunctional adenosylcobalamin biosynthesis protein</fullName>
        <ecNumber evidence="14">2.7.1.156</ecNumber>
        <ecNumber evidence="14">2.7.7.62</ecNumber>
    </recommendedName>
</protein>
<keyword evidence="11 14" id="KW-0418">Kinase</keyword>
<evidence type="ECO:0000256" key="16">
    <source>
        <dbReference type="PIRSR" id="PIRSR006135-2"/>
    </source>
</evidence>
<dbReference type="UniPathway" id="UPA00148">
    <property type="reaction ID" value="UER00236"/>
</dbReference>
<evidence type="ECO:0000256" key="4">
    <source>
        <dbReference type="ARBA" id="ARBA00003889"/>
    </source>
</evidence>
<comment type="similarity">
    <text evidence="7 14">Belongs to the CobU/CobP family.</text>
</comment>
<evidence type="ECO:0000256" key="3">
    <source>
        <dbReference type="ARBA" id="ARBA00001522"/>
    </source>
</evidence>
<comment type="pathway">
    <text evidence="6 14">Cofactor biosynthesis; adenosylcobalamin biosynthesis; adenosylcobalamin from cob(II)yrinate a,c-diamide: step 5/7.</text>
</comment>
<feature type="binding site" evidence="16">
    <location>
        <begin position="7"/>
        <end position="14"/>
    </location>
    <ligand>
        <name>GTP</name>
        <dbReference type="ChEBI" id="CHEBI:37565"/>
    </ligand>
</feature>
<dbReference type="GO" id="GO:0008820">
    <property type="term" value="F:cobinamide phosphate guanylyltransferase activity"/>
    <property type="evidence" value="ECO:0007669"/>
    <property type="project" value="UniProtKB-UniRule"/>
</dbReference>
<keyword evidence="10 14" id="KW-0547">Nucleotide-binding</keyword>
<evidence type="ECO:0000256" key="11">
    <source>
        <dbReference type="ARBA" id="ARBA00022777"/>
    </source>
</evidence>
<comment type="function">
    <text evidence="4 14">Catalyzes ATP-dependent phosphorylation of adenosylcobinamide and addition of GMP to adenosylcobinamide phosphate.</text>
</comment>
<dbReference type="Pfam" id="PF02283">
    <property type="entry name" value="CobU"/>
    <property type="match status" value="1"/>
</dbReference>
<dbReference type="RefSeq" id="WP_087142489.1">
    <property type="nucleotide sequence ID" value="NZ_FUKI01000046.1"/>
</dbReference>
<evidence type="ECO:0000256" key="13">
    <source>
        <dbReference type="ARBA" id="ARBA00023134"/>
    </source>
</evidence>
<dbReference type="CDD" id="cd00544">
    <property type="entry name" value="CobU"/>
    <property type="match status" value="1"/>
</dbReference>
<evidence type="ECO:0000313" key="17">
    <source>
        <dbReference type="EMBL" id="SJM90320.1"/>
    </source>
</evidence>
<keyword evidence="9 14" id="KW-0808">Transferase</keyword>
<feature type="binding site" evidence="16">
    <location>
        <position position="66"/>
    </location>
    <ligand>
        <name>GTP</name>
        <dbReference type="ChEBI" id="CHEBI:37565"/>
    </ligand>
</feature>
<accession>A0A1R4H2P0</accession>
<comment type="pathway">
    <text evidence="5 14">Cofactor biosynthesis; adenosylcobalamin biosynthesis; adenosylcobalamin from cob(II)yrinate a,c-diamide: step 6/7.</text>
</comment>
<evidence type="ECO:0000256" key="2">
    <source>
        <dbReference type="ARBA" id="ARBA00000711"/>
    </source>
</evidence>
<evidence type="ECO:0000313" key="18">
    <source>
        <dbReference type="Proteomes" id="UP000195667"/>
    </source>
</evidence>
<dbReference type="Proteomes" id="UP000195667">
    <property type="component" value="Unassembled WGS sequence"/>
</dbReference>
<dbReference type="PANTHER" id="PTHR34848">
    <property type="match status" value="1"/>
</dbReference>
<feature type="active site" description="GMP-histidine intermediate" evidence="15">
    <location>
        <position position="54"/>
    </location>
</feature>
<dbReference type="PANTHER" id="PTHR34848:SF1">
    <property type="entry name" value="BIFUNCTIONAL ADENOSYLCOBALAMIN BIOSYNTHESIS PROTEIN COBU"/>
    <property type="match status" value="1"/>
</dbReference>
<comment type="catalytic activity">
    <reaction evidence="1 14">
        <text>adenosylcob(III)inamide + ATP = adenosylcob(III)inamide phosphate + ADP + H(+)</text>
        <dbReference type="Rhea" id="RHEA:15769"/>
        <dbReference type="ChEBI" id="CHEBI:2480"/>
        <dbReference type="ChEBI" id="CHEBI:15378"/>
        <dbReference type="ChEBI" id="CHEBI:30616"/>
        <dbReference type="ChEBI" id="CHEBI:58502"/>
        <dbReference type="ChEBI" id="CHEBI:456216"/>
        <dbReference type="EC" id="2.7.1.156"/>
    </reaction>
</comment>
<reference evidence="18" key="1">
    <citation type="submission" date="2017-02" db="EMBL/GenBank/DDBJ databases">
        <authorList>
            <person name="Daims H."/>
        </authorList>
    </citation>
    <scope>NUCLEOTIDE SEQUENCE [LARGE SCALE GENOMIC DNA]</scope>
</reference>
<evidence type="ECO:0000256" key="8">
    <source>
        <dbReference type="ARBA" id="ARBA00022573"/>
    </source>
</evidence>
<evidence type="ECO:0000256" key="1">
    <source>
        <dbReference type="ARBA" id="ARBA00000312"/>
    </source>
</evidence>
<dbReference type="EMBL" id="FUKI01000046">
    <property type="protein sequence ID" value="SJM90320.1"/>
    <property type="molecule type" value="Genomic_DNA"/>
</dbReference>
<dbReference type="InterPro" id="IPR027417">
    <property type="entry name" value="P-loop_NTPase"/>
</dbReference>
<comment type="catalytic activity">
    <reaction evidence="3">
        <text>adenosylcob(III)inamide + GTP = adenosylcob(III)inamide phosphate + GDP + H(+)</text>
        <dbReference type="Rhea" id="RHEA:15765"/>
        <dbReference type="ChEBI" id="CHEBI:2480"/>
        <dbReference type="ChEBI" id="CHEBI:15378"/>
        <dbReference type="ChEBI" id="CHEBI:37565"/>
        <dbReference type="ChEBI" id="CHEBI:58189"/>
        <dbReference type="ChEBI" id="CHEBI:58502"/>
        <dbReference type="EC" id="2.7.1.156"/>
    </reaction>
</comment>
<gene>
    <name evidence="17" type="ORF">CRENPOLYSF1_140052</name>
</gene>
<dbReference type="EC" id="2.7.7.62" evidence="14"/>
<dbReference type="GO" id="GO:0005524">
    <property type="term" value="F:ATP binding"/>
    <property type="evidence" value="ECO:0007669"/>
    <property type="project" value="UniProtKB-UniRule"/>
</dbReference>
<dbReference type="OrthoDB" id="9788370at2"/>
<evidence type="ECO:0000256" key="6">
    <source>
        <dbReference type="ARBA" id="ARBA00005159"/>
    </source>
</evidence>
<dbReference type="PIRSF" id="PIRSF006135">
    <property type="entry name" value="CobU"/>
    <property type="match status" value="1"/>
</dbReference>
<dbReference type="InterPro" id="IPR003203">
    <property type="entry name" value="CobU/CobP"/>
</dbReference>
<dbReference type="Gene3D" id="3.40.50.300">
    <property type="entry name" value="P-loop containing nucleotide triphosphate hydrolases"/>
    <property type="match status" value="1"/>
</dbReference>
<evidence type="ECO:0000256" key="12">
    <source>
        <dbReference type="ARBA" id="ARBA00022840"/>
    </source>
</evidence>
<feature type="binding site" evidence="16">
    <location>
        <position position="85"/>
    </location>
    <ligand>
        <name>GTP</name>
        <dbReference type="ChEBI" id="CHEBI:37565"/>
    </ligand>
</feature>
<keyword evidence="13 14" id="KW-0342">GTP-binding</keyword>
<organism evidence="17 18">
    <name type="scientific">Crenothrix polyspora</name>
    <dbReference type="NCBI Taxonomy" id="360316"/>
    <lineage>
        <taxon>Bacteria</taxon>
        <taxon>Pseudomonadati</taxon>
        <taxon>Pseudomonadota</taxon>
        <taxon>Gammaproteobacteria</taxon>
        <taxon>Methylococcales</taxon>
        <taxon>Crenotrichaceae</taxon>
        <taxon>Crenothrix</taxon>
    </lineage>
</organism>
<dbReference type="SUPFAM" id="SSF52540">
    <property type="entry name" value="P-loop containing nucleoside triphosphate hydrolases"/>
    <property type="match status" value="1"/>
</dbReference>
<dbReference type="GO" id="GO:0009236">
    <property type="term" value="P:cobalamin biosynthetic process"/>
    <property type="evidence" value="ECO:0007669"/>
    <property type="project" value="UniProtKB-UniRule"/>
</dbReference>
<proteinExistence type="inferred from homology"/>
<evidence type="ECO:0000256" key="10">
    <source>
        <dbReference type="ARBA" id="ARBA00022741"/>
    </source>
</evidence>
<dbReference type="GO" id="GO:0005525">
    <property type="term" value="F:GTP binding"/>
    <property type="evidence" value="ECO:0007669"/>
    <property type="project" value="UniProtKB-UniRule"/>
</dbReference>
<evidence type="ECO:0000256" key="5">
    <source>
        <dbReference type="ARBA" id="ARBA00004692"/>
    </source>
</evidence>
<keyword evidence="12 14" id="KW-0067">ATP-binding</keyword>
<dbReference type="AlphaFoldDB" id="A0A1R4H2P0"/>
<dbReference type="EC" id="2.7.1.156" evidence="14"/>